<dbReference type="CTD" id="285598"/>
<keyword evidence="4" id="KW-0479">Metal-binding</keyword>
<dbReference type="GeneID" id="112925876"/>
<dbReference type="PANTHER" id="PTHR47575">
    <property type="entry name" value="ADP-RIBOSYLATION FACTOR-LIKE PROTEIN 10"/>
    <property type="match status" value="1"/>
</dbReference>
<dbReference type="InterPro" id="IPR006689">
    <property type="entry name" value="Small_GTPase_ARF/SAR"/>
</dbReference>
<protein>
    <submittedName>
        <fullName evidence="8">ADP-ribosylation factor-like protein 10 isoform X1</fullName>
    </submittedName>
</protein>
<feature type="transmembrane region" description="Helical" evidence="6">
    <location>
        <begin position="6"/>
        <end position="32"/>
    </location>
</feature>
<keyword evidence="6" id="KW-1133">Transmembrane helix</keyword>
<dbReference type="CDD" id="cd04162">
    <property type="entry name" value="Arl9_Arfrp2_like"/>
    <property type="match status" value="1"/>
</dbReference>
<dbReference type="GO" id="GO:0003924">
    <property type="term" value="F:GTPase activity"/>
    <property type="evidence" value="ECO:0007669"/>
    <property type="project" value="InterPro"/>
</dbReference>
<keyword evidence="7" id="KW-1185">Reference proteome</keyword>
<dbReference type="KEGG" id="vvp:112925876"/>
<organism evidence="7 8">
    <name type="scientific">Vulpes vulpes</name>
    <name type="common">Red fox</name>
    <dbReference type="NCBI Taxonomy" id="9627"/>
    <lineage>
        <taxon>Eukaryota</taxon>
        <taxon>Metazoa</taxon>
        <taxon>Chordata</taxon>
        <taxon>Craniata</taxon>
        <taxon>Vertebrata</taxon>
        <taxon>Euteleostomi</taxon>
        <taxon>Mammalia</taxon>
        <taxon>Eutheria</taxon>
        <taxon>Laurasiatheria</taxon>
        <taxon>Carnivora</taxon>
        <taxon>Caniformia</taxon>
        <taxon>Canidae</taxon>
        <taxon>Vulpes</taxon>
    </lineage>
</organism>
<dbReference type="SMART" id="SM00178">
    <property type="entry name" value="SAR"/>
    <property type="match status" value="1"/>
</dbReference>
<keyword evidence="2 3" id="KW-0342">GTP-binding</keyword>
<feature type="binding site" evidence="4">
    <location>
        <position position="157"/>
    </location>
    <ligand>
        <name>Mg(2+)</name>
        <dbReference type="ChEBI" id="CHEBI:18420"/>
    </ligand>
</feature>
<dbReference type="RefSeq" id="XP_025862494.1">
    <property type="nucleotide sequence ID" value="XM_026006709.2"/>
</dbReference>
<dbReference type="GO" id="GO:0046872">
    <property type="term" value="F:metal ion binding"/>
    <property type="evidence" value="ECO:0007669"/>
    <property type="project" value="UniProtKB-KW"/>
</dbReference>
<dbReference type="PRINTS" id="PR00328">
    <property type="entry name" value="SAR1GTPBP"/>
</dbReference>
<feature type="binding site" evidence="3">
    <location>
        <position position="179"/>
    </location>
    <ligand>
        <name>GTP</name>
        <dbReference type="ChEBI" id="CHEBI:37565"/>
    </ligand>
</feature>
<sequence>MAPRPLSPLVLALGGAAAVLGSVLFILWKAYFGRGRERRWDRGEAWWGAEPARLPEWDEWDVSAGPGSGPRTCSRGCGAPRGQKRQDRGLGAAARRPRAKGRAAGSGASPEDEEEEEPALEELEQREVLVLGLDGSGKSTFLRVLSGKPPLEGHIPTWGFNSARLPTKDFEVDLLEIGGSQNLRFYWKEFVNEVDVLVFMVDSADRLRLPWARQELHKLLDKDPDLPVVVVANKQDLSEAMSMVELQQELGLQAIDSQREVFLLAASIAPAGPGFEDPGTVHIWRLLLELLS</sequence>
<proteinExistence type="predicted"/>
<reference key="1">
    <citation type="submission" date="2019-01" db="UniProtKB">
        <authorList>
            <consortium name="RefSeq"/>
        </authorList>
    </citation>
    <scope>IDENTIFICATION</scope>
</reference>
<dbReference type="Proteomes" id="UP001652641">
    <property type="component" value="Chromosome 4"/>
</dbReference>
<dbReference type="SMART" id="SM00177">
    <property type="entry name" value="ARF"/>
    <property type="match status" value="1"/>
</dbReference>
<feature type="binding site" evidence="3">
    <location>
        <begin position="233"/>
        <end position="236"/>
    </location>
    <ligand>
        <name>GTP</name>
        <dbReference type="ChEBI" id="CHEBI:37565"/>
    </ligand>
</feature>
<dbReference type="PANTHER" id="PTHR47575:SF1">
    <property type="entry name" value="ADP-RIBOSYLATION FACTOR-LIKE PROTEIN 10"/>
    <property type="match status" value="1"/>
</dbReference>
<evidence type="ECO:0000256" key="1">
    <source>
        <dbReference type="ARBA" id="ARBA00022741"/>
    </source>
</evidence>
<evidence type="ECO:0000256" key="3">
    <source>
        <dbReference type="PIRSR" id="PIRSR606689-1"/>
    </source>
</evidence>
<evidence type="ECO:0000256" key="2">
    <source>
        <dbReference type="ARBA" id="ARBA00023134"/>
    </source>
</evidence>
<dbReference type="GO" id="GO:0005525">
    <property type="term" value="F:GTP binding"/>
    <property type="evidence" value="ECO:0007669"/>
    <property type="project" value="UniProtKB-KW"/>
</dbReference>
<evidence type="ECO:0000256" key="4">
    <source>
        <dbReference type="PIRSR" id="PIRSR606689-2"/>
    </source>
</evidence>
<dbReference type="PROSITE" id="PS51417">
    <property type="entry name" value="ARF"/>
    <property type="match status" value="1"/>
</dbReference>
<evidence type="ECO:0000313" key="7">
    <source>
        <dbReference type="Proteomes" id="UP001652641"/>
    </source>
</evidence>
<gene>
    <name evidence="8" type="primary">ARL10</name>
</gene>
<dbReference type="InterPro" id="IPR027417">
    <property type="entry name" value="P-loop_NTPase"/>
</dbReference>
<keyword evidence="1 3" id="KW-0547">Nucleotide-binding</keyword>
<evidence type="ECO:0000256" key="5">
    <source>
        <dbReference type="SAM" id="MobiDB-lite"/>
    </source>
</evidence>
<dbReference type="SUPFAM" id="SSF52540">
    <property type="entry name" value="P-loop containing nucleoside triphosphate hydrolases"/>
    <property type="match status" value="1"/>
</dbReference>
<evidence type="ECO:0000313" key="8">
    <source>
        <dbReference type="RefSeq" id="XP_025862494.1"/>
    </source>
</evidence>
<feature type="compositionally biased region" description="Acidic residues" evidence="5">
    <location>
        <begin position="110"/>
        <end position="121"/>
    </location>
</feature>
<keyword evidence="4" id="KW-0460">Magnesium</keyword>
<name>A0A3Q7SL00_VULVU</name>
<keyword evidence="6" id="KW-0812">Transmembrane</keyword>
<keyword evidence="6" id="KW-0472">Membrane</keyword>
<dbReference type="AlphaFoldDB" id="A0A3Q7SL00"/>
<dbReference type="Gene3D" id="3.40.50.300">
    <property type="entry name" value="P-loop containing nucleotide triphosphate hydrolases"/>
    <property type="match status" value="1"/>
</dbReference>
<reference evidence="8" key="2">
    <citation type="submission" date="2025-08" db="UniProtKB">
        <authorList>
            <consortium name="RefSeq"/>
        </authorList>
    </citation>
    <scope>IDENTIFICATION</scope>
    <source>
        <tissue evidence="8">Cell line</tissue>
    </source>
</reference>
<feature type="region of interest" description="Disordered" evidence="5">
    <location>
        <begin position="59"/>
        <end position="121"/>
    </location>
</feature>
<feature type="binding site" evidence="3">
    <location>
        <begin position="132"/>
        <end position="139"/>
    </location>
    <ligand>
        <name>GTP</name>
        <dbReference type="ChEBI" id="CHEBI:37565"/>
    </ligand>
</feature>
<dbReference type="Pfam" id="PF00025">
    <property type="entry name" value="Arf"/>
    <property type="match status" value="1"/>
</dbReference>
<feature type="binding site" evidence="4">
    <location>
        <position position="139"/>
    </location>
    <ligand>
        <name>Mg(2+)</name>
        <dbReference type="ChEBI" id="CHEBI:18420"/>
    </ligand>
</feature>
<accession>A0A3Q7SL00</accession>
<evidence type="ECO:0000256" key="6">
    <source>
        <dbReference type="SAM" id="Phobius"/>
    </source>
</evidence>
<dbReference type="InterPro" id="IPR042951">
    <property type="entry name" value="ARL10"/>
</dbReference>